<name>A0A7R9EK10_9NEOP</name>
<accession>A0A7R9EK10</accession>
<dbReference type="AlphaFoldDB" id="A0A7R9EK10"/>
<evidence type="ECO:0000256" key="1">
    <source>
        <dbReference type="SAM" id="MobiDB-lite"/>
    </source>
</evidence>
<dbReference type="EMBL" id="OB797121">
    <property type="protein sequence ID" value="CAD7434106.1"/>
    <property type="molecule type" value="Genomic_DNA"/>
</dbReference>
<reference evidence="2" key="1">
    <citation type="submission" date="2020-11" db="EMBL/GenBank/DDBJ databases">
        <authorList>
            <person name="Tran Van P."/>
        </authorList>
    </citation>
    <scope>NUCLEOTIDE SEQUENCE</scope>
</reference>
<evidence type="ECO:0000313" key="2">
    <source>
        <dbReference type="EMBL" id="CAD7434106.1"/>
    </source>
</evidence>
<sequence>MNGDAIEELSALNGGALPTTGKKIPPKLRTVSWTEDIDNELEIPGSVRTPRTSTTPVASCDAASPSKVVHTSYLRLVTPHHSTRISSHLRLTFIWTQLSASVGLNPCP</sequence>
<protein>
    <submittedName>
        <fullName evidence="2">Uncharacterized protein</fullName>
    </submittedName>
</protein>
<feature type="region of interest" description="Disordered" evidence="1">
    <location>
        <begin position="1"/>
        <end position="24"/>
    </location>
</feature>
<proteinExistence type="predicted"/>
<gene>
    <name evidence="2" type="ORF">TMSB3V08_LOCUS10763</name>
</gene>
<organism evidence="2">
    <name type="scientific">Timema monikensis</name>
    <dbReference type="NCBI Taxonomy" id="170555"/>
    <lineage>
        <taxon>Eukaryota</taxon>
        <taxon>Metazoa</taxon>
        <taxon>Ecdysozoa</taxon>
        <taxon>Arthropoda</taxon>
        <taxon>Hexapoda</taxon>
        <taxon>Insecta</taxon>
        <taxon>Pterygota</taxon>
        <taxon>Neoptera</taxon>
        <taxon>Polyneoptera</taxon>
        <taxon>Phasmatodea</taxon>
        <taxon>Timematodea</taxon>
        <taxon>Timematoidea</taxon>
        <taxon>Timematidae</taxon>
        <taxon>Timema</taxon>
    </lineage>
</organism>